<dbReference type="PANTHER" id="PTHR23232">
    <property type="entry name" value="KRAB DOMAIN C2H2 ZINC FINGER"/>
    <property type="match status" value="1"/>
</dbReference>
<dbReference type="EMBL" id="KB585104">
    <property type="protein sequence ID" value="EMP26018.1"/>
    <property type="molecule type" value="Genomic_DNA"/>
</dbReference>
<dbReference type="GO" id="GO:0006355">
    <property type="term" value="P:regulation of DNA-templated transcription"/>
    <property type="evidence" value="ECO:0007669"/>
    <property type="project" value="InterPro"/>
</dbReference>
<organism evidence="3 4">
    <name type="scientific">Chelonia mydas</name>
    <name type="common">Green sea-turtle</name>
    <name type="synonym">Chelonia agassizi</name>
    <dbReference type="NCBI Taxonomy" id="8469"/>
    <lineage>
        <taxon>Eukaryota</taxon>
        <taxon>Metazoa</taxon>
        <taxon>Chordata</taxon>
        <taxon>Craniata</taxon>
        <taxon>Vertebrata</taxon>
        <taxon>Euteleostomi</taxon>
        <taxon>Archelosauria</taxon>
        <taxon>Testudinata</taxon>
        <taxon>Testudines</taxon>
        <taxon>Cryptodira</taxon>
        <taxon>Durocryptodira</taxon>
        <taxon>Americhelydia</taxon>
        <taxon>Chelonioidea</taxon>
        <taxon>Cheloniidae</taxon>
        <taxon>Chelonia</taxon>
    </lineage>
</organism>
<dbReference type="Pfam" id="PF01352">
    <property type="entry name" value="KRAB"/>
    <property type="match status" value="1"/>
</dbReference>
<dbReference type="InterPro" id="IPR050169">
    <property type="entry name" value="Krueppel_C2H2_ZnF"/>
</dbReference>
<protein>
    <recommendedName>
        <fullName evidence="2">KRAB domain-containing protein</fullName>
    </recommendedName>
</protein>
<feature type="domain" description="KRAB" evidence="2">
    <location>
        <begin position="101"/>
        <end position="172"/>
    </location>
</feature>
<reference evidence="4" key="1">
    <citation type="journal article" date="2013" name="Nat. Genet.">
        <title>The draft genomes of soft-shell turtle and green sea turtle yield insights into the development and evolution of the turtle-specific body plan.</title>
        <authorList>
            <person name="Wang Z."/>
            <person name="Pascual-Anaya J."/>
            <person name="Zadissa A."/>
            <person name="Li W."/>
            <person name="Niimura Y."/>
            <person name="Huang Z."/>
            <person name="Li C."/>
            <person name="White S."/>
            <person name="Xiong Z."/>
            <person name="Fang D."/>
            <person name="Wang B."/>
            <person name="Ming Y."/>
            <person name="Chen Y."/>
            <person name="Zheng Y."/>
            <person name="Kuraku S."/>
            <person name="Pignatelli M."/>
            <person name="Herrero J."/>
            <person name="Beal K."/>
            <person name="Nozawa M."/>
            <person name="Li Q."/>
            <person name="Wang J."/>
            <person name="Zhang H."/>
            <person name="Yu L."/>
            <person name="Shigenobu S."/>
            <person name="Wang J."/>
            <person name="Liu J."/>
            <person name="Flicek P."/>
            <person name="Searle S."/>
            <person name="Wang J."/>
            <person name="Kuratani S."/>
            <person name="Yin Y."/>
            <person name="Aken B."/>
            <person name="Zhang G."/>
            <person name="Irie N."/>
        </authorList>
    </citation>
    <scope>NUCLEOTIDE SEQUENCE [LARGE SCALE GENOMIC DNA]</scope>
</reference>
<sequence length="184" mass="20329">MAAGQGAEGALDLQFQIQVEQSVCSAGLTEQQASAGPEPDAGLERAGGLPIVVQSGTIGELLRWVAPQQARYASQKEMLQHWEDVWQEVLQALRILPEVPVQFKDVAVTLAEAEWLLLDEEQRQLYGTVMQETYRSISSLGCPVRKPALISQLERGEEPCIPDPPAPEEQETQRDVPTVPCKWK</sequence>
<feature type="region of interest" description="Disordered" evidence="1">
    <location>
        <begin position="155"/>
        <end position="184"/>
    </location>
</feature>
<gene>
    <name evidence="3" type="ORF">UY3_16904</name>
</gene>
<dbReference type="PROSITE" id="PS50805">
    <property type="entry name" value="KRAB"/>
    <property type="match status" value="1"/>
</dbReference>
<evidence type="ECO:0000259" key="2">
    <source>
        <dbReference type="PROSITE" id="PS50805"/>
    </source>
</evidence>
<evidence type="ECO:0000313" key="3">
    <source>
        <dbReference type="EMBL" id="EMP26018.1"/>
    </source>
</evidence>
<keyword evidence="4" id="KW-1185">Reference proteome</keyword>
<dbReference type="SMART" id="SM00349">
    <property type="entry name" value="KRAB"/>
    <property type="match status" value="1"/>
</dbReference>
<dbReference type="SUPFAM" id="SSF109640">
    <property type="entry name" value="KRAB domain (Kruppel-associated box)"/>
    <property type="match status" value="1"/>
</dbReference>
<dbReference type="CDD" id="cd07765">
    <property type="entry name" value="KRAB_A-box"/>
    <property type="match status" value="1"/>
</dbReference>
<dbReference type="Gene3D" id="6.10.140.140">
    <property type="match status" value="1"/>
</dbReference>
<dbReference type="PANTHER" id="PTHR23232:SF142">
    <property type="entry name" value="GASTRULA ZINC FINGER PROTEIN XLCGF57.1-LIKE-RELATED"/>
    <property type="match status" value="1"/>
</dbReference>
<dbReference type="eggNOG" id="ENOG502SCG2">
    <property type="taxonomic scope" value="Eukaryota"/>
</dbReference>
<dbReference type="AlphaFoldDB" id="M7B1Q0"/>
<dbReference type="InterPro" id="IPR036051">
    <property type="entry name" value="KRAB_dom_sf"/>
</dbReference>
<proteinExistence type="predicted"/>
<dbReference type="InterPro" id="IPR001909">
    <property type="entry name" value="KRAB"/>
</dbReference>
<name>M7B1Q0_CHEMY</name>
<dbReference type="Proteomes" id="UP000031443">
    <property type="component" value="Unassembled WGS sequence"/>
</dbReference>
<accession>M7B1Q0</accession>
<evidence type="ECO:0000256" key="1">
    <source>
        <dbReference type="SAM" id="MobiDB-lite"/>
    </source>
</evidence>
<evidence type="ECO:0000313" key="4">
    <source>
        <dbReference type="Proteomes" id="UP000031443"/>
    </source>
</evidence>